<evidence type="ECO:0000313" key="2">
    <source>
        <dbReference type="EMBL" id="CAB0018176.1"/>
    </source>
</evidence>
<proteinExistence type="predicted"/>
<feature type="region of interest" description="Disordered" evidence="1">
    <location>
        <begin position="60"/>
        <end position="106"/>
    </location>
</feature>
<feature type="compositionally biased region" description="Polar residues" evidence="1">
    <location>
        <begin position="64"/>
        <end position="76"/>
    </location>
</feature>
<name>A0A6H5HN49_9HEMI</name>
<reference evidence="2 3" key="1">
    <citation type="submission" date="2020-02" db="EMBL/GenBank/DDBJ databases">
        <authorList>
            <person name="Ferguson B K."/>
        </authorList>
    </citation>
    <scope>NUCLEOTIDE SEQUENCE [LARGE SCALE GENOMIC DNA]</scope>
</reference>
<dbReference type="Proteomes" id="UP000479000">
    <property type="component" value="Unassembled WGS sequence"/>
</dbReference>
<sequence length="205" mass="23566">MKNSFVIAHINSAIRKSTRVIFSLSPEVDPYKGAMQIREEKTELKGASLNIQVRQECNRKESELSQGATSEESCFSKQKERRGPAGVAADVTPKRGPRTAATSQFGNDPKRLFRRLRLKSSDENWFWRKLEIMNALINQHAILGAAESNVDYYITREASPILESNWRRLPYRHCRFKDAVWRLAESLNKVHNLHRPCPEDPLMVT</sequence>
<evidence type="ECO:0000313" key="3">
    <source>
        <dbReference type="Proteomes" id="UP000479000"/>
    </source>
</evidence>
<organism evidence="2 3">
    <name type="scientific">Nesidiocoris tenuis</name>
    <dbReference type="NCBI Taxonomy" id="355587"/>
    <lineage>
        <taxon>Eukaryota</taxon>
        <taxon>Metazoa</taxon>
        <taxon>Ecdysozoa</taxon>
        <taxon>Arthropoda</taxon>
        <taxon>Hexapoda</taxon>
        <taxon>Insecta</taxon>
        <taxon>Pterygota</taxon>
        <taxon>Neoptera</taxon>
        <taxon>Paraneoptera</taxon>
        <taxon>Hemiptera</taxon>
        <taxon>Heteroptera</taxon>
        <taxon>Panheteroptera</taxon>
        <taxon>Cimicomorpha</taxon>
        <taxon>Miridae</taxon>
        <taxon>Dicyphina</taxon>
        <taxon>Nesidiocoris</taxon>
    </lineage>
</organism>
<protein>
    <submittedName>
        <fullName evidence="2">Uncharacterized protein</fullName>
    </submittedName>
</protein>
<gene>
    <name evidence="2" type="ORF">NTEN_LOCUS22085</name>
</gene>
<keyword evidence="3" id="KW-1185">Reference proteome</keyword>
<dbReference type="AlphaFoldDB" id="A0A6H5HN49"/>
<accession>A0A6H5HN49</accession>
<evidence type="ECO:0000256" key="1">
    <source>
        <dbReference type="SAM" id="MobiDB-lite"/>
    </source>
</evidence>
<dbReference type="EMBL" id="CADCXU010032284">
    <property type="protein sequence ID" value="CAB0018176.1"/>
    <property type="molecule type" value="Genomic_DNA"/>
</dbReference>